<dbReference type="InterPro" id="IPR051323">
    <property type="entry name" value="AtsK-like"/>
</dbReference>
<dbReference type="PANTHER" id="PTHR30468:SF1">
    <property type="entry name" value="ALPHA-KETOGLUTARATE-DEPENDENT SULFONATE DIOXYGENASE"/>
    <property type="match status" value="1"/>
</dbReference>
<organism evidence="7">
    <name type="scientific">freshwater metagenome</name>
    <dbReference type="NCBI Taxonomy" id="449393"/>
    <lineage>
        <taxon>unclassified sequences</taxon>
        <taxon>metagenomes</taxon>
        <taxon>ecological metagenomes</taxon>
    </lineage>
</organism>
<evidence type="ECO:0000256" key="5">
    <source>
        <dbReference type="ARBA" id="ARBA00023004"/>
    </source>
</evidence>
<evidence type="ECO:0000256" key="2">
    <source>
        <dbReference type="ARBA" id="ARBA00022723"/>
    </source>
</evidence>
<evidence type="ECO:0000256" key="4">
    <source>
        <dbReference type="ARBA" id="ARBA00023002"/>
    </source>
</evidence>
<evidence type="ECO:0000313" key="7">
    <source>
        <dbReference type="EMBL" id="KGA17304.1"/>
    </source>
</evidence>
<accession>A0A094Q5D2</accession>
<keyword evidence="2" id="KW-0479">Metal-binding</keyword>
<dbReference type="PANTHER" id="PTHR30468">
    <property type="entry name" value="ALPHA-KETOGLUTARATE-DEPENDENT SULFONATE DIOXYGENASE"/>
    <property type="match status" value="1"/>
</dbReference>
<comment type="similarity">
    <text evidence="1">Belongs to the TfdA dioxygenase family.</text>
</comment>
<gene>
    <name evidence="7" type="ORF">GM51_10705</name>
</gene>
<evidence type="ECO:0000256" key="1">
    <source>
        <dbReference type="ARBA" id="ARBA00005896"/>
    </source>
</evidence>
<keyword evidence="5" id="KW-0408">Iron</keyword>
<dbReference type="Pfam" id="PF02668">
    <property type="entry name" value="TauD"/>
    <property type="match status" value="1"/>
</dbReference>
<protein>
    <recommendedName>
        <fullName evidence="6">TauD/TfdA-like domain-containing protein</fullName>
    </recommendedName>
</protein>
<reference evidence="7" key="1">
    <citation type="submission" date="2014-06" db="EMBL/GenBank/DDBJ databases">
        <title>Key roles for freshwater Actinobacteria revealed by deep metagenomic sequencing.</title>
        <authorList>
            <person name="Ghai R."/>
            <person name="Mizuno C.M."/>
            <person name="Picazo A."/>
            <person name="Camacho A."/>
            <person name="Rodriguez-Valera F."/>
        </authorList>
    </citation>
    <scope>NUCLEOTIDE SEQUENCE</scope>
</reference>
<dbReference type="AlphaFoldDB" id="A0A094Q5D2"/>
<dbReference type="Gene3D" id="3.60.130.10">
    <property type="entry name" value="Clavaminate synthase-like"/>
    <property type="match status" value="1"/>
</dbReference>
<comment type="caution">
    <text evidence="7">The sequence shown here is derived from an EMBL/GenBank/DDBJ whole genome shotgun (WGS) entry which is preliminary data.</text>
</comment>
<feature type="domain" description="TauD/TfdA-like" evidence="6">
    <location>
        <begin position="48"/>
        <end position="317"/>
    </location>
</feature>
<evidence type="ECO:0000259" key="6">
    <source>
        <dbReference type="Pfam" id="PF02668"/>
    </source>
</evidence>
<keyword evidence="4" id="KW-0560">Oxidoreductase</keyword>
<dbReference type="GO" id="GO:0005737">
    <property type="term" value="C:cytoplasm"/>
    <property type="evidence" value="ECO:0007669"/>
    <property type="project" value="TreeGrafter"/>
</dbReference>
<evidence type="ECO:0000256" key="3">
    <source>
        <dbReference type="ARBA" id="ARBA00022964"/>
    </source>
</evidence>
<dbReference type="EMBL" id="JNSL01000064">
    <property type="protein sequence ID" value="KGA17304.1"/>
    <property type="molecule type" value="Genomic_DNA"/>
</dbReference>
<proteinExistence type="inferred from homology"/>
<dbReference type="InterPro" id="IPR003819">
    <property type="entry name" value="TauD/TfdA-like"/>
</dbReference>
<dbReference type="InterPro" id="IPR042098">
    <property type="entry name" value="TauD-like_sf"/>
</dbReference>
<dbReference type="GO" id="GO:0046872">
    <property type="term" value="F:metal ion binding"/>
    <property type="evidence" value="ECO:0007669"/>
    <property type="project" value="UniProtKB-KW"/>
</dbReference>
<sequence>MESPMARLTPGAQHPSVTISKRHVLMLPQNTTLNLYWSLVLYGRAMRVERLTGVLGATVYVDDVKVLTDSQLEALREVACEHEVIIIPNQALTPLDQVDFSHRLGPAAESPFIEPSPDHPEVIKVLKEAKDGNAFNFGGAWHSDFSFQPAPPSFTVLHALDIPPYGGDTLWSSMTAAYNALSDAYKEQFSHLAAIHTARDAYSPKMQAIHSGLSSMNIVCDETANDTEIHPLITTHPETEKLVLFYNRAYVRDLTGIADEIEKLRLMDWLHLHTTDAKFTVRHKWSNGDLAIWDNRSTQHYALNDYAGFRRELHRTTIAGTRPLQ</sequence>
<keyword evidence="3" id="KW-0223">Dioxygenase</keyword>
<dbReference type="SUPFAM" id="SSF51197">
    <property type="entry name" value="Clavaminate synthase-like"/>
    <property type="match status" value="1"/>
</dbReference>
<name>A0A094Q5D2_9ZZZZ</name>
<dbReference type="GO" id="GO:0016706">
    <property type="term" value="F:2-oxoglutarate-dependent dioxygenase activity"/>
    <property type="evidence" value="ECO:0007669"/>
    <property type="project" value="TreeGrafter"/>
</dbReference>